<dbReference type="AlphaFoldDB" id="B0W160"/>
<gene>
    <name evidence="3" type="primary">6031715</name>
    <name evidence="2" type="ORF">CpipJ_CPIJ000821</name>
</gene>
<reference evidence="2" key="1">
    <citation type="submission" date="2007-03" db="EMBL/GenBank/DDBJ databases">
        <title>Annotation of Culex pipiens quinquefasciatus.</title>
        <authorList>
            <consortium name="The Broad Institute Genome Sequencing Platform"/>
            <person name="Atkinson P.W."/>
            <person name="Hemingway J."/>
            <person name="Christensen B.M."/>
            <person name="Higgs S."/>
            <person name="Kodira C."/>
            <person name="Hannick L."/>
            <person name="Megy K."/>
            <person name="O'Leary S."/>
            <person name="Pearson M."/>
            <person name="Haas B.J."/>
            <person name="Mauceli E."/>
            <person name="Wortman J.R."/>
            <person name="Lee N.H."/>
            <person name="Guigo R."/>
            <person name="Stanke M."/>
            <person name="Alvarado L."/>
            <person name="Amedeo P."/>
            <person name="Antoine C.H."/>
            <person name="Arensburger P."/>
            <person name="Bidwell S.L."/>
            <person name="Crawford M."/>
            <person name="Camaro F."/>
            <person name="Devon K."/>
            <person name="Engels R."/>
            <person name="Hammond M."/>
            <person name="Howarth C."/>
            <person name="Koehrsen M."/>
            <person name="Lawson D."/>
            <person name="Montgomery P."/>
            <person name="Nene V."/>
            <person name="Nusbaum C."/>
            <person name="Puiu D."/>
            <person name="Romero-Severson J."/>
            <person name="Severson D.W."/>
            <person name="Shumway M."/>
            <person name="Sisk P."/>
            <person name="Stolte C."/>
            <person name="Zeng Q."/>
            <person name="Eisenstadt E."/>
            <person name="Fraser-Liggett C."/>
            <person name="Strausberg R."/>
            <person name="Galagan J."/>
            <person name="Birren B."/>
            <person name="Collins F.H."/>
        </authorList>
    </citation>
    <scope>NUCLEOTIDE SEQUENCE [LARGE SCALE GENOMIC DNA]</scope>
    <source>
        <strain evidence="2">JHB</strain>
    </source>
</reference>
<dbReference type="PANTHER" id="PTHR36943:SF1">
    <property type="entry name" value="CCHC-TYPE DOMAIN-CONTAINING PROTEIN"/>
    <property type="match status" value="1"/>
</dbReference>
<dbReference type="HOGENOM" id="CLU_1284431_0_0_1"/>
<feature type="compositionally biased region" description="Polar residues" evidence="1">
    <location>
        <begin position="176"/>
        <end position="185"/>
    </location>
</feature>
<keyword evidence="4" id="KW-1185">Reference proteome</keyword>
<dbReference type="OMA" id="VANTQCN"/>
<dbReference type="CDD" id="cd05484">
    <property type="entry name" value="retropepsin_like_LTR_2"/>
    <property type="match status" value="1"/>
</dbReference>
<proteinExistence type="predicted"/>
<dbReference type="OrthoDB" id="8067262at2759"/>
<evidence type="ECO:0000256" key="1">
    <source>
        <dbReference type="SAM" id="MobiDB-lite"/>
    </source>
</evidence>
<dbReference type="VEuPathDB" id="VectorBase:CPIJ000821"/>
<accession>B0W160</accession>
<dbReference type="STRING" id="7176.B0W160"/>
<feature type="compositionally biased region" description="Basic and acidic residues" evidence="1">
    <location>
        <begin position="187"/>
        <end position="196"/>
    </location>
</feature>
<organism>
    <name type="scientific">Culex quinquefasciatus</name>
    <name type="common">Southern house mosquito</name>
    <name type="synonym">Culex pungens</name>
    <dbReference type="NCBI Taxonomy" id="7176"/>
    <lineage>
        <taxon>Eukaryota</taxon>
        <taxon>Metazoa</taxon>
        <taxon>Ecdysozoa</taxon>
        <taxon>Arthropoda</taxon>
        <taxon>Hexapoda</taxon>
        <taxon>Insecta</taxon>
        <taxon>Pterygota</taxon>
        <taxon>Neoptera</taxon>
        <taxon>Endopterygota</taxon>
        <taxon>Diptera</taxon>
        <taxon>Nematocera</taxon>
        <taxon>Culicoidea</taxon>
        <taxon>Culicidae</taxon>
        <taxon>Culicinae</taxon>
        <taxon>Culicini</taxon>
        <taxon>Culex</taxon>
        <taxon>Culex</taxon>
    </lineage>
</organism>
<dbReference type="Pfam" id="PF13650">
    <property type="entry name" value="Asp_protease_2"/>
    <property type="match status" value="1"/>
</dbReference>
<dbReference type="Gene3D" id="2.40.70.10">
    <property type="entry name" value="Acid Proteases"/>
    <property type="match status" value="1"/>
</dbReference>
<dbReference type="SUPFAM" id="SSF50630">
    <property type="entry name" value="Acid proteases"/>
    <property type="match status" value="1"/>
</dbReference>
<dbReference type="InParanoid" id="B0W160"/>
<dbReference type="KEGG" id="cqu:CpipJ_CPIJ000821"/>
<evidence type="ECO:0000313" key="3">
    <source>
        <dbReference type="EnsemblMetazoa" id="CPIJ000821-PA"/>
    </source>
</evidence>
<sequence>MHFVRDCAYKQHVCQDCMQTGHKEGYCSCVSKKFKNKQQTNVNSLYAANRVNSTSKRKFLTVSINNSQASLQFDTGSDITVISRKQWYDNLDSPPLSPTKQIARTASGKSLSLLGELRWQVTLGGVTRTGTFYVTDKQINLFGLDWIELFELWATPMSAARPMQFPARPNPRHGTKNISAGTVHNISPHEDGERSGSHQVAPFAGLKGEMLHTLD</sequence>
<dbReference type="VEuPathDB" id="VectorBase:CQUJHB015789"/>
<dbReference type="EMBL" id="DS231820">
    <property type="protein sequence ID" value="EDS44034.1"/>
    <property type="molecule type" value="Genomic_DNA"/>
</dbReference>
<evidence type="ECO:0008006" key="5">
    <source>
        <dbReference type="Google" id="ProtNLM"/>
    </source>
</evidence>
<reference evidence="3" key="2">
    <citation type="submission" date="2021-02" db="UniProtKB">
        <authorList>
            <consortium name="EnsemblMetazoa"/>
        </authorList>
    </citation>
    <scope>IDENTIFICATION</scope>
    <source>
        <strain evidence="3">JHB</strain>
    </source>
</reference>
<dbReference type="PANTHER" id="PTHR36943">
    <property type="entry name" value="CCHC-TYPE DOMAIN-CONTAINING PROTEIN"/>
    <property type="match status" value="1"/>
</dbReference>
<dbReference type="EnsemblMetazoa" id="CPIJ000821-RA">
    <property type="protein sequence ID" value="CPIJ000821-PA"/>
    <property type="gene ID" value="CPIJ000821"/>
</dbReference>
<protein>
    <recommendedName>
        <fullName evidence="5">Peptidase A2 domain-containing protein</fullName>
    </recommendedName>
</protein>
<dbReference type="Proteomes" id="UP000002320">
    <property type="component" value="Unassembled WGS sequence"/>
</dbReference>
<dbReference type="InterPro" id="IPR034128">
    <property type="entry name" value="K02A2.6-like"/>
</dbReference>
<feature type="region of interest" description="Disordered" evidence="1">
    <location>
        <begin position="166"/>
        <end position="202"/>
    </location>
</feature>
<dbReference type="VEuPathDB" id="VectorBase:CQUJHB015506"/>
<evidence type="ECO:0000313" key="4">
    <source>
        <dbReference type="Proteomes" id="UP000002320"/>
    </source>
</evidence>
<dbReference type="InterPro" id="IPR021109">
    <property type="entry name" value="Peptidase_aspartic_dom_sf"/>
</dbReference>
<evidence type="ECO:0000313" key="2">
    <source>
        <dbReference type="EMBL" id="EDS44034.1"/>
    </source>
</evidence>
<name>B0W160_CULQU</name>